<dbReference type="EMBL" id="JPOS01000081">
    <property type="protein sequence ID" value="KGE86264.1"/>
    <property type="molecule type" value="Genomic_DNA"/>
</dbReference>
<gene>
    <name evidence="2" type="ORF">IX84_22895</name>
</gene>
<dbReference type="AlphaFoldDB" id="A0A098S1N7"/>
<feature type="compositionally biased region" description="Basic and acidic residues" evidence="1">
    <location>
        <begin position="110"/>
        <end position="120"/>
    </location>
</feature>
<organism evidence="2 3">
    <name type="scientific">Phaeodactylibacter xiamenensis</name>
    <dbReference type="NCBI Taxonomy" id="1524460"/>
    <lineage>
        <taxon>Bacteria</taxon>
        <taxon>Pseudomonadati</taxon>
        <taxon>Bacteroidota</taxon>
        <taxon>Saprospiria</taxon>
        <taxon>Saprospirales</taxon>
        <taxon>Haliscomenobacteraceae</taxon>
        <taxon>Phaeodactylibacter</taxon>
    </lineage>
</organism>
<accession>A0A098S1N7</accession>
<protein>
    <submittedName>
        <fullName evidence="2">Uncharacterized protein</fullName>
    </submittedName>
</protein>
<keyword evidence="3" id="KW-1185">Reference proteome</keyword>
<feature type="region of interest" description="Disordered" evidence="1">
    <location>
        <begin position="99"/>
        <end position="120"/>
    </location>
</feature>
<comment type="caution">
    <text evidence="2">The sequence shown here is derived from an EMBL/GenBank/DDBJ whole genome shotgun (WGS) entry which is preliminary data.</text>
</comment>
<name>A0A098S1N7_9BACT</name>
<evidence type="ECO:0000313" key="3">
    <source>
        <dbReference type="Proteomes" id="UP000029736"/>
    </source>
</evidence>
<proteinExistence type="predicted"/>
<evidence type="ECO:0000256" key="1">
    <source>
        <dbReference type="SAM" id="MobiDB-lite"/>
    </source>
</evidence>
<dbReference type="Proteomes" id="UP000029736">
    <property type="component" value="Unassembled WGS sequence"/>
</dbReference>
<evidence type="ECO:0000313" key="2">
    <source>
        <dbReference type="EMBL" id="KGE86264.1"/>
    </source>
</evidence>
<reference evidence="2 3" key="1">
    <citation type="journal article" date="2014" name="Int. J. Syst. Evol. Microbiol.">
        <title>Phaeodactylibacter xiamenensis gen. nov., sp. nov., a member of the family Saprospiraceae isolated from the marine alga Phaeodactylum tricornutum.</title>
        <authorList>
            <person name="Chen Z.Jr."/>
            <person name="Lei X."/>
            <person name="Lai Q."/>
            <person name="Li Y."/>
            <person name="Zhang B."/>
            <person name="Zhang J."/>
            <person name="Zhang H."/>
            <person name="Yang L."/>
            <person name="Zheng W."/>
            <person name="Tian Y."/>
            <person name="Yu Z."/>
            <person name="Xu H.Jr."/>
            <person name="Zheng T."/>
        </authorList>
    </citation>
    <scope>NUCLEOTIDE SEQUENCE [LARGE SCALE GENOMIC DNA]</scope>
    <source>
        <strain evidence="2 3">KD52</strain>
    </source>
</reference>
<sequence>MAGRGGTARAQSVTDNIFIDCRKHAIELPNAHNHTDGNLFAQMPSGFLKLTNPPPALLLDLKAWQEYFGWEAQGKKVKARAVLHTDELRLEWTTKPAFDRDAGPFSLRNGGREIDIDPRQ</sequence>
<dbReference type="RefSeq" id="WP_044225825.1">
    <property type="nucleotide sequence ID" value="NZ_JBKAGJ010000013.1"/>
</dbReference>